<dbReference type="Proteomes" id="UP001530293">
    <property type="component" value="Unassembled WGS sequence"/>
</dbReference>
<feature type="region of interest" description="Disordered" evidence="1">
    <location>
        <begin position="1"/>
        <end position="28"/>
    </location>
</feature>
<proteinExistence type="predicted"/>
<dbReference type="PANTHER" id="PTHR47643">
    <property type="entry name" value="TPR DOMAIN PROTEIN (AFU_ORTHOLOGUE AFUA_5G12710)"/>
    <property type="match status" value="1"/>
</dbReference>
<evidence type="ECO:0000256" key="1">
    <source>
        <dbReference type="SAM" id="MobiDB-lite"/>
    </source>
</evidence>
<feature type="compositionally biased region" description="Basic residues" evidence="1">
    <location>
        <begin position="1"/>
        <end position="10"/>
    </location>
</feature>
<dbReference type="AlphaFoldDB" id="A0ABD3MAZ8"/>
<accession>A0ABD3MAZ8</accession>
<dbReference type="InterPro" id="IPR011990">
    <property type="entry name" value="TPR-like_helical_dom_sf"/>
</dbReference>
<dbReference type="InterPro" id="IPR053209">
    <property type="entry name" value="Gramillin-biosynth_MTr"/>
</dbReference>
<keyword evidence="3" id="KW-1185">Reference proteome</keyword>
<organism evidence="2 3">
    <name type="scientific">Discostella pseudostelligera</name>
    <dbReference type="NCBI Taxonomy" id="259834"/>
    <lineage>
        <taxon>Eukaryota</taxon>
        <taxon>Sar</taxon>
        <taxon>Stramenopiles</taxon>
        <taxon>Ochrophyta</taxon>
        <taxon>Bacillariophyta</taxon>
        <taxon>Coscinodiscophyceae</taxon>
        <taxon>Thalassiosirophycidae</taxon>
        <taxon>Stephanodiscales</taxon>
        <taxon>Stephanodiscaceae</taxon>
        <taxon>Discostella</taxon>
    </lineage>
</organism>
<reference evidence="2 3" key="1">
    <citation type="submission" date="2024-10" db="EMBL/GenBank/DDBJ databases">
        <title>Updated reference genomes for cyclostephanoid diatoms.</title>
        <authorList>
            <person name="Roberts W.R."/>
            <person name="Alverson A.J."/>
        </authorList>
    </citation>
    <scope>NUCLEOTIDE SEQUENCE [LARGE SCALE GENOMIC DNA]</scope>
    <source>
        <strain evidence="2 3">AJA232-27</strain>
    </source>
</reference>
<dbReference type="SUPFAM" id="SSF48452">
    <property type="entry name" value="TPR-like"/>
    <property type="match status" value="2"/>
</dbReference>
<comment type="caution">
    <text evidence="2">The sequence shown here is derived from an EMBL/GenBank/DDBJ whole genome shotgun (WGS) entry which is preliminary data.</text>
</comment>
<gene>
    <name evidence="2" type="ORF">ACHAWU_009642</name>
</gene>
<name>A0ABD3MAZ8_9STRA</name>
<sequence length="623" mass="68702">MAKKKKKSKSKSSSSAAAAAAGASARPGAAQEFPHDAFDAAFRRYVHPAAVADLNRLAPGGPDWKRFLEAFGNSIFDLSAQIHQTQACQPSFDQEQRFMEMLGIRLDMNCPIASAIRRWKGEQGLSALKFPSVYRTIIHGAMPSYGRPLPTKANYLLEHEAQMLKMLEFDMHSGSNDIVLRTTSSSNRKEVSLSTRRVDWINFTQINVKDLVLYDSHEGKYIEGKLIVDPVTPRTGTNTLLEDSNGDVILVIVYNILPDGLRGRASIPFASTRLPSGATIRIVEPFFKDFQDGSRGIRIDNPSDISIVSSVKFEGAAVDKNEEEALHNANNSGNTLVKGKKYNAACEAYIAGIRQANVVPTLLSNRSQAYAMMNEWDRSLADAAASLTMRPENAKTWARYNKALEILSEQHNNDRRNMLTSLLQLESDNHAPESETSGKDASALKDAGNVAFKNKQYDIAAEFYTSALVMHGETSRALLANWALCCIRINANLDAMSASLASLRIRHEHKAVTRLAKSLLHLGEVELCQTVLTSLTCDDIIGNGDTKERREILKGVQFALEPNDSLGMLPIYLPSWIGPIEAFYAGSKKGRGIRAIEDIRTGQLLLIEPPLARSETDGKRKCF</sequence>
<dbReference type="SMART" id="SM00028">
    <property type="entry name" value="TPR"/>
    <property type="match status" value="2"/>
</dbReference>
<evidence type="ECO:0000313" key="3">
    <source>
        <dbReference type="Proteomes" id="UP001530293"/>
    </source>
</evidence>
<dbReference type="EMBL" id="JALLBG020000168">
    <property type="protein sequence ID" value="KAL3760963.1"/>
    <property type="molecule type" value="Genomic_DNA"/>
</dbReference>
<dbReference type="InterPro" id="IPR019734">
    <property type="entry name" value="TPR_rpt"/>
</dbReference>
<dbReference type="Gene3D" id="1.25.40.10">
    <property type="entry name" value="Tetratricopeptide repeat domain"/>
    <property type="match status" value="2"/>
</dbReference>
<dbReference type="PANTHER" id="PTHR47643:SF2">
    <property type="entry name" value="TPR DOMAIN PROTEIN (AFU_ORTHOLOGUE AFUA_5G12710)"/>
    <property type="match status" value="1"/>
</dbReference>
<protein>
    <submittedName>
        <fullName evidence="2">Uncharacterized protein</fullName>
    </submittedName>
</protein>
<evidence type="ECO:0000313" key="2">
    <source>
        <dbReference type="EMBL" id="KAL3760963.1"/>
    </source>
</evidence>
<feature type="compositionally biased region" description="Low complexity" evidence="1">
    <location>
        <begin position="11"/>
        <end position="25"/>
    </location>
</feature>